<dbReference type="SUPFAM" id="SSF90123">
    <property type="entry name" value="ABC transporter transmembrane region"/>
    <property type="match status" value="1"/>
</dbReference>
<feature type="transmembrane region" description="Helical" evidence="7">
    <location>
        <begin position="372"/>
        <end position="393"/>
    </location>
</feature>
<dbReference type="Pfam" id="PF00664">
    <property type="entry name" value="ABC_membrane"/>
    <property type="match status" value="1"/>
</dbReference>
<feature type="transmembrane region" description="Helical" evidence="7">
    <location>
        <begin position="349"/>
        <end position="366"/>
    </location>
</feature>
<feature type="transmembrane region" description="Helical" evidence="7">
    <location>
        <begin position="171"/>
        <end position="191"/>
    </location>
</feature>
<dbReference type="STRING" id="2018661.A0A2A2LM38"/>
<keyword evidence="2 7" id="KW-0812">Transmembrane</keyword>
<evidence type="ECO:0000256" key="5">
    <source>
        <dbReference type="ARBA" id="ARBA00022989"/>
    </source>
</evidence>
<dbReference type="GO" id="GO:0016020">
    <property type="term" value="C:membrane"/>
    <property type="evidence" value="ECO:0007669"/>
    <property type="project" value="InterPro"/>
</dbReference>
<feature type="transmembrane region" description="Helical" evidence="7">
    <location>
        <begin position="67"/>
        <end position="94"/>
    </location>
</feature>
<keyword evidence="1" id="KW-0813">Transport</keyword>
<dbReference type="InterPro" id="IPR050173">
    <property type="entry name" value="ABC_transporter_C-like"/>
</dbReference>
<evidence type="ECO:0000256" key="3">
    <source>
        <dbReference type="ARBA" id="ARBA00022741"/>
    </source>
</evidence>
<dbReference type="PANTHER" id="PTHR24223:SF434">
    <property type="entry name" value="MULTIDRUG RESISTANCE PROTEIN MRP-7"/>
    <property type="match status" value="1"/>
</dbReference>
<dbReference type="OrthoDB" id="6500128at2759"/>
<feature type="transmembrane region" description="Helical" evidence="7">
    <location>
        <begin position="137"/>
        <end position="156"/>
    </location>
</feature>
<protein>
    <recommendedName>
        <fullName evidence="8">ABC transmembrane type-1 domain-containing protein</fullName>
    </recommendedName>
</protein>
<keyword evidence="10" id="KW-1185">Reference proteome</keyword>
<evidence type="ECO:0000256" key="4">
    <source>
        <dbReference type="ARBA" id="ARBA00022840"/>
    </source>
</evidence>
<organism evidence="9 10">
    <name type="scientific">Diploscapter pachys</name>
    <dbReference type="NCBI Taxonomy" id="2018661"/>
    <lineage>
        <taxon>Eukaryota</taxon>
        <taxon>Metazoa</taxon>
        <taxon>Ecdysozoa</taxon>
        <taxon>Nematoda</taxon>
        <taxon>Chromadorea</taxon>
        <taxon>Rhabditida</taxon>
        <taxon>Rhabditina</taxon>
        <taxon>Rhabditomorpha</taxon>
        <taxon>Rhabditoidea</taxon>
        <taxon>Rhabditidae</taxon>
        <taxon>Diploscapter</taxon>
    </lineage>
</organism>
<comment type="caution">
    <text evidence="9">The sequence shown here is derived from an EMBL/GenBank/DDBJ whole genome shotgun (WGS) entry which is preliminary data.</text>
</comment>
<dbReference type="Gene3D" id="1.20.1560.10">
    <property type="entry name" value="ABC transporter type 1, transmembrane domain"/>
    <property type="match status" value="1"/>
</dbReference>
<feature type="transmembrane region" description="Helical" evidence="7">
    <location>
        <begin position="106"/>
        <end position="125"/>
    </location>
</feature>
<dbReference type="GO" id="GO:0005524">
    <property type="term" value="F:ATP binding"/>
    <property type="evidence" value="ECO:0007669"/>
    <property type="project" value="UniProtKB-KW"/>
</dbReference>
<dbReference type="InterPro" id="IPR011527">
    <property type="entry name" value="ABC1_TM_dom"/>
</dbReference>
<dbReference type="PROSITE" id="PS50929">
    <property type="entry name" value="ABC_TM1F"/>
    <property type="match status" value="1"/>
</dbReference>
<dbReference type="FunFam" id="1.20.1560.10:FF:000081">
    <property type="entry name" value="Protein CBG24505"/>
    <property type="match status" value="1"/>
</dbReference>
<name>A0A2A2LM38_9BILA</name>
<keyword evidence="5 7" id="KW-1133">Transmembrane helix</keyword>
<feature type="domain" description="ABC transmembrane type-1" evidence="8">
    <location>
        <begin position="232"/>
        <end position="514"/>
    </location>
</feature>
<evidence type="ECO:0000313" key="10">
    <source>
        <dbReference type="Proteomes" id="UP000218231"/>
    </source>
</evidence>
<dbReference type="GO" id="GO:0140359">
    <property type="term" value="F:ABC-type transporter activity"/>
    <property type="evidence" value="ECO:0007669"/>
    <property type="project" value="InterPro"/>
</dbReference>
<evidence type="ECO:0000313" key="9">
    <source>
        <dbReference type="EMBL" id="PAV87286.1"/>
    </source>
</evidence>
<dbReference type="AlphaFoldDB" id="A0A2A2LM38"/>
<keyword evidence="3" id="KW-0547">Nucleotide-binding</keyword>
<evidence type="ECO:0000256" key="2">
    <source>
        <dbReference type="ARBA" id="ARBA00022692"/>
    </source>
</evidence>
<dbReference type="PANTHER" id="PTHR24223">
    <property type="entry name" value="ATP-BINDING CASSETTE SUB-FAMILY C"/>
    <property type="match status" value="1"/>
</dbReference>
<sequence length="548" mass="62721">MSTKNGTWASFCGNGGLFKQPFPTGMPNLSVCTQHTILVWAPTAFFFVLLPFLVWQAKHNSRRYKPLPWSFLLIVKILLCVLMVGISVCLEVFYIVHHSSSHPADYIYPIMLILVFGISALLHLFRKSTGLVTSGIQHNSALVFLICGLSEFYQWIRTGNESSINLHSFPSIAYFVYYSCLIVYCFILCFADPRRKNDKKYHRKVAEKVTKEGVALPSVVFSLYNMFKCDFLTASFLKICSDTLQFTSPFLLNQLINFVSDTEAPFWKGLAFTILMFSCSELRSLILNSYFYIMFEMGVKIQTALTAAVYKKTLRLSNSARREKTVGEIVNLMAIDIERFQLITPQIQQFWSCPYQIIFALVYLFITLGYSAIPGIVIMIIFVPLNILGSVIVRKWQMEQMKLKDERTKMVNEVLNGIKVIKLYAWEIPMEEHIDNIRQKELALIRKSAMVRNVIDSFNTSSPFLVAFFSFGTYVLTSKSHELTAQIAFVSLTLFNQLRSPMTMIALLINQLVQAVVSNKRLKEFLVADELDNSTVERTNVSDNYRVK</sequence>
<keyword evidence="6 7" id="KW-0472">Membrane</keyword>
<accession>A0A2A2LM38</accession>
<reference evidence="9 10" key="1">
    <citation type="journal article" date="2017" name="Curr. Biol.">
        <title>Genome architecture and evolution of a unichromosomal asexual nematode.</title>
        <authorList>
            <person name="Fradin H."/>
            <person name="Zegar C."/>
            <person name="Gutwein M."/>
            <person name="Lucas J."/>
            <person name="Kovtun M."/>
            <person name="Corcoran D."/>
            <person name="Baugh L.R."/>
            <person name="Kiontke K."/>
            <person name="Gunsalus K."/>
            <person name="Fitch D.H."/>
            <person name="Piano F."/>
        </authorList>
    </citation>
    <scope>NUCLEOTIDE SEQUENCE [LARGE SCALE GENOMIC DNA]</scope>
    <source>
        <strain evidence="9">PF1309</strain>
    </source>
</reference>
<keyword evidence="4" id="KW-0067">ATP-binding</keyword>
<gene>
    <name evidence="9" type="ORF">WR25_24998</name>
</gene>
<evidence type="ECO:0000256" key="6">
    <source>
        <dbReference type="ARBA" id="ARBA00023136"/>
    </source>
</evidence>
<evidence type="ECO:0000256" key="7">
    <source>
        <dbReference type="SAM" id="Phobius"/>
    </source>
</evidence>
<feature type="transmembrane region" description="Helical" evidence="7">
    <location>
        <begin position="37"/>
        <end position="55"/>
    </location>
</feature>
<dbReference type="CDD" id="cd18595">
    <property type="entry name" value="ABC_6TM_MRP1_2_3_6_D1_like"/>
    <property type="match status" value="1"/>
</dbReference>
<evidence type="ECO:0000256" key="1">
    <source>
        <dbReference type="ARBA" id="ARBA00022448"/>
    </source>
</evidence>
<dbReference type="Proteomes" id="UP000218231">
    <property type="component" value="Unassembled WGS sequence"/>
</dbReference>
<evidence type="ECO:0000259" key="8">
    <source>
        <dbReference type="PROSITE" id="PS50929"/>
    </source>
</evidence>
<dbReference type="EMBL" id="LIAE01006584">
    <property type="protein sequence ID" value="PAV87286.1"/>
    <property type="molecule type" value="Genomic_DNA"/>
</dbReference>
<proteinExistence type="predicted"/>
<dbReference type="InterPro" id="IPR036640">
    <property type="entry name" value="ABC1_TM_sf"/>
</dbReference>